<evidence type="ECO:0000313" key="2">
    <source>
        <dbReference type="Proteomes" id="UP000822688"/>
    </source>
</evidence>
<dbReference type="EMBL" id="CM026432">
    <property type="protein sequence ID" value="KAG0557852.1"/>
    <property type="molecule type" value="Genomic_DNA"/>
</dbReference>
<sequence>MFYIDLQGCGAVVCRRDWEGSSSHEKRWYRQHAKLCCEASVAHNIVKLEQVCSYCHELNNLFSAGMHQRHIRQSRYHWRATILRSRSR</sequence>
<protein>
    <submittedName>
        <fullName evidence="1">Uncharacterized protein</fullName>
    </submittedName>
</protein>
<proteinExistence type="predicted"/>
<dbReference type="Proteomes" id="UP000822688">
    <property type="component" value="Chromosome 11"/>
</dbReference>
<gene>
    <name evidence="1" type="ORF">KC19_11G161800</name>
</gene>
<dbReference type="AlphaFoldDB" id="A0A8T0GLD7"/>
<reference evidence="1 2" key="1">
    <citation type="submission" date="2020-06" db="EMBL/GenBank/DDBJ databases">
        <title>WGS assembly of Ceratodon purpureus strain R40.</title>
        <authorList>
            <person name="Carey S.B."/>
            <person name="Jenkins J."/>
            <person name="Shu S."/>
            <person name="Lovell J.T."/>
            <person name="Sreedasyam A."/>
            <person name="Maumus F."/>
            <person name="Tiley G.P."/>
            <person name="Fernandez-Pozo N."/>
            <person name="Barry K."/>
            <person name="Chen C."/>
            <person name="Wang M."/>
            <person name="Lipzen A."/>
            <person name="Daum C."/>
            <person name="Saski C.A."/>
            <person name="Payton A.C."/>
            <person name="Mcbreen J.C."/>
            <person name="Conrad R.E."/>
            <person name="Kollar L.M."/>
            <person name="Olsson S."/>
            <person name="Huttunen S."/>
            <person name="Landis J.B."/>
            <person name="Wickett N.J."/>
            <person name="Johnson M.G."/>
            <person name="Rensing S.A."/>
            <person name="Grimwood J."/>
            <person name="Schmutz J."/>
            <person name="Mcdaniel S.F."/>
        </authorList>
    </citation>
    <scope>NUCLEOTIDE SEQUENCE [LARGE SCALE GENOMIC DNA]</scope>
    <source>
        <strain evidence="1 2">R40</strain>
    </source>
</reference>
<organism evidence="1 2">
    <name type="scientific">Ceratodon purpureus</name>
    <name type="common">Fire moss</name>
    <name type="synonym">Dicranum purpureum</name>
    <dbReference type="NCBI Taxonomy" id="3225"/>
    <lineage>
        <taxon>Eukaryota</taxon>
        <taxon>Viridiplantae</taxon>
        <taxon>Streptophyta</taxon>
        <taxon>Embryophyta</taxon>
        <taxon>Bryophyta</taxon>
        <taxon>Bryophytina</taxon>
        <taxon>Bryopsida</taxon>
        <taxon>Dicranidae</taxon>
        <taxon>Pseudoditrichales</taxon>
        <taxon>Ditrichaceae</taxon>
        <taxon>Ceratodon</taxon>
    </lineage>
</organism>
<accession>A0A8T0GLD7</accession>
<name>A0A8T0GLD7_CERPU</name>
<comment type="caution">
    <text evidence="1">The sequence shown here is derived from an EMBL/GenBank/DDBJ whole genome shotgun (WGS) entry which is preliminary data.</text>
</comment>
<keyword evidence="2" id="KW-1185">Reference proteome</keyword>
<evidence type="ECO:0000313" key="1">
    <source>
        <dbReference type="EMBL" id="KAG0557852.1"/>
    </source>
</evidence>